<feature type="region of interest" description="Disordered" evidence="1">
    <location>
        <begin position="42"/>
        <end position="63"/>
    </location>
</feature>
<dbReference type="EMBL" id="LPZR01000163">
    <property type="protein sequence ID" value="KYO52089.1"/>
    <property type="molecule type" value="Genomic_DNA"/>
</dbReference>
<dbReference type="GeneID" id="97240672"/>
<evidence type="ECO:0000313" key="3">
    <source>
        <dbReference type="EMBL" id="HAE50438.1"/>
    </source>
</evidence>
<name>A0A162KU14_9PROT</name>
<feature type="domain" description="DUF6362" evidence="2">
    <location>
        <begin position="26"/>
        <end position="123"/>
    </location>
</feature>
<reference evidence="4 5" key="1">
    <citation type="submission" date="2015-12" db="EMBL/GenBank/DDBJ databases">
        <title>Genome sequence of Tistrella mobilis MCCC 1A02139.</title>
        <authorList>
            <person name="Lu L."/>
            <person name="Lai Q."/>
            <person name="Shao Z."/>
            <person name="Qian P."/>
        </authorList>
    </citation>
    <scope>NUCLEOTIDE SEQUENCE [LARGE SCALE GENOMIC DNA]</scope>
    <source>
        <strain evidence="4 5">MCCC 1A02139</strain>
    </source>
</reference>
<protein>
    <recommendedName>
        <fullName evidence="2">DUF6362 domain-containing protein</fullName>
    </recommendedName>
</protein>
<dbReference type="Pfam" id="PF19889">
    <property type="entry name" value="DUF6362"/>
    <property type="match status" value="1"/>
</dbReference>
<organism evidence="4 5">
    <name type="scientific">Tistrella mobilis</name>
    <dbReference type="NCBI Taxonomy" id="171437"/>
    <lineage>
        <taxon>Bacteria</taxon>
        <taxon>Pseudomonadati</taxon>
        <taxon>Pseudomonadota</taxon>
        <taxon>Alphaproteobacteria</taxon>
        <taxon>Geminicoccales</taxon>
        <taxon>Geminicoccaceae</taxon>
        <taxon>Tistrella</taxon>
    </lineage>
</organism>
<dbReference type="RefSeq" id="WP_062764793.1">
    <property type="nucleotide sequence ID" value="NZ_CP121027.1"/>
</dbReference>
<evidence type="ECO:0000313" key="4">
    <source>
        <dbReference type="EMBL" id="KYO52089.1"/>
    </source>
</evidence>
<evidence type="ECO:0000313" key="6">
    <source>
        <dbReference type="Proteomes" id="UP000257706"/>
    </source>
</evidence>
<dbReference type="InterPro" id="IPR045942">
    <property type="entry name" value="DUF6362"/>
</dbReference>
<dbReference type="Proteomes" id="UP000257706">
    <property type="component" value="Unassembled WGS sequence"/>
</dbReference>
<dbReference type="OrthoDB" id="7360866at2"/>
<dbReference type="AlphaFoldDB" id="A0A162KU14"/>
<evidence type="ECO:0000313" key="5">
    <source>
        <dbReference type="Proteomes" id="UP000075787"/>
    </source>
</evidence>
<comment type="caution">
    <text evidence="4">The sequence shown here is derived from an EMBL/GenBank/DDBJ whole genome shotgun (WGS) entry which is preliminary data.</text>
</comment>
<evidence type="ECO:0000259" key="2">
    <source>
        <dbReference type="Pfam" id="PF19889"/>
    </source>
</evidence>
<proteinExistence type="predicted"/>
<evidence type="ECO:0000256" key="1">
    <source>
        <dbReference type="SAM" id="MobiDB-lite"/>
    </source>
</evidence>
<sequence length="142" mass="15951">MFSAPRAQDLLAPVKALFDEAAQTLRRLPPAERPQRARISWDDLGVGSGRPMGGRREAEGRGLAPDAGQISRLDLALEISLRLEPVHRRIIWARAEGRLWKVIAGDLGLDRTTCWRHWQRALGQAALIHALLVTEHRSRARM</sequence>
<accession>A0A162KU14</accession>
<gene>
    <name evidence="4" type="ORF">AUP44_06310</name>
    <name evidence="3" type="ORF">DCK97_23790</name>
</gene>
<dbReference type="EMBL" id="DMAI01000386">
    <property type="protein sequence ID" value="HAE50438.1"/>
    <property type="molecule type" value="Genomic_DNA"/>
</dbReference>
<reference evidence="3 6" key="2">
    <citation type="journal article" date="2018" name="Nat. Biotechnol.">
        <title>A standardized bacterial taxonomy based on genome phylogeny substantially revises the tree of life.</title>
        <authorList>
            <person name="Parks D.H."/>
            <person name="Chuvochina M."/>
            <person name="Waite D.W."/>
            <person name="Rinke C."/>
            <person name="Skarshewski A."/>
            <person name="Chaumeil P.A."/>
            <person name="Hugenholtz P."/>
        </authorList>
    </citation>
    <scope>NUCLEOTIDE SEQUENCE [LARGE SCALE GENOMIC DNA]</scope>
    <source>
        <strain evidence="3">UBA8739</strain>
    </source>
</reference>
<dbReference type="Proteomes" id="UP000075787">
    <property type="component" value="Unassembled WGS sequence"/>
</dbReference>